<feature type="domain" description="EF-hand" evidence="3">
    <location>
        <begin position="11"/>
        <end position="46"/>
    </location>
</feature>
<dbReference type="InterPro" id="IPR050230">
    <property type="entry name" value="CALM/Myosin/TropC-like"/>
</dbReference>
<accession>A0ABY7E5X9</accession>
<evidence type="ECO:0000313" key="4">
    <source>
        <dbReference type="EMBL" id="WAR04345.1"/>
    </source>
</evidence>
<dbReference type="EMBL" id="CP111016">
    <property type="protein sequence ID" value="WAR04345.1"/>
    <property type="molecule type" value="Genomic_DNA"/>
</dbReference>
<proteinExistence type="predicted"/>
<evidence type="ECO:0000256" key="1">
    <source>
        <dbReference type="ARBA" id="ARBA00022737"/>
    </source>
</evidence>
<name>A0ABY7E5X9_MYAAR</name>
<dbReference type="PANTHER" id="PTHR23048">
    <property type="entry name" value="MYOSIN LIGHT CHAIN 1, 3"/>
    <property type="match status" value="1"/>
</dbReference>
<dbReference type="Pfam" id="PF13499">
    <property type="entry name" value="EF-hand_7"/>
    <property type="match status" value="2"/>
</dbReference>
<organism evidence="4 5">
    <name type="scientific">Mya arenaria</name>
    <name type="common">Soft-shell clam</name>
    <dbReference type="NCBI Taxonomy" id="6604"/>
    <lineage>
        <taxon>Eukaryota</taxon>
        <taxon>Metazoa</taxon>
        <taxon>Spiralia</taxon>
        <taxon>Lophotrochozoa</taxon>
        <taxon>Mollusca</taxon>
        <taxon>Bivalvia</taxon>
        <taxon>Autobranchia</taxon>
        <taxon>Heteroconchia</taxon>
        <taxon>Euheterodonta</taxon>
        <taxon>Imparidentia</taxon>
        <taxon>Neoheterodontei</taxon>
        <taxon>Myida</taxon>
        <taxon>Myoidea</taxon>
        <taxon>Myidae</taxon>
        <taxon>Mya</taxon>
    </lineage>
</organism>
<evidence type="ECO:0000259" key="3">
    <source>
        <dbReference type="PROSITE" id="PS50222"/>
    </source>
</evidence>
<gene>
    <name evidence="4" type="ORF">MAR_019714</name>
</gene>
<sequence>MSSKQPELSTVEVEEMKKWFVYFDKDKNGMLDQNEFKRAVQAMCWDFSDEEFEDLFTKADTDKNGFIDYEEYWTLLQSCRKNVQLEKLELKESFRVLDKEKKGMLERKKLRKFLLNTSGIDVITLDKLLSIADTRDTGSINIDEFVELMTSPPDQQAKATK</sequence>
<dbReference type="InterPro" id="IPR011992">
    <property type="entry name" value="EF-hand-dom_pair"/>
</dbReference>
<keyword evidence="2" id="KW-0106">Calcium</keyword>
<keyword evidence="1" id="KW-0677">Repeat</keyword>
<dbReference type="PROSITE" id="PS00018">
    <property type="entry name" value="EF_HAND_1"/>
    <property type="match status" value="2"/>
</dbReference>
<protein>
    <submittedName>
        <fullName evidence="4">CALM-like protein</fullName>
    </submittedName>
</protein>
<dbReference type="PROSITE" id="PS50222">
    <property type="entry name" value="EF_HAND_2"/>
    <property type="match status" value="3"/>
</dbReference>
<keyword evidence="5" id="KW-1185">Reference proteome</keyword>
<dbReference type="PANTHER" id="PTHR23048:SF0">
    <property type="entry name" value="CALMODULIN LIKE 3"/>
    <property type="match status" value="1"/>
</dbReference>
<dbReference type="SUPFAM" id="SSF47473">
    <property type="entry name" value="EF-hand"/>
    <property type="match status" value="1"/>
</dbReference>
<reference evidence="4" key="1">
    <citation type="submission" date="2022-11" db="EMBL/GenBank/DDBJ databases">
        <title>Centuries of genome instability and evolution in soft-shell clam transmissible cancer (bioRxiv).</title>
        <authorList>
            <person name="Hart S.F.M."/>
            <person name="Yonemitsu M.A."/>
            <person name="Giersch R.M."/>
            <person name="Beal B.F."/>
            <person name="Arriagada G."/>
            <person name="Davis B.W."/>
            <person name="Ostrander E.A."/>
            <person name="Goff S.P."/>
            <person name="Metzger M.J."/>
        </authorList>
    </citation>
    <scope>NUCLEOTIDE SEQUENCE</scope>
    <source>
        <strain evidence="4">MELC-2E11</strain>
        <tissue evidence="4">Siphon/mantle</tissue>
    </source>
</reference>
<evidence type="ECO:0000256" key="2">
    <source>
        <dbReference type="ARBA" id="ARBA00022837"/>
    </source>
</evidence>
<dbReference type="Proteomes" id="UP001164746">
    <property type="component" value="Chromosome 5"/>
</dbReference>
<dbReference type="InterPro" id="IPR002048">
    <property type="entry name" value="EF_hand_dom"/>
</dbReference>
<dbReference type="Gene3D" id="1.10.238.10">
    <property type="entry name" value="EF-hand"/>
    <property type="match status" value="2"/>
</dbReference>
<dbReference type="SMART" id="SM00054">
    <property type="entry name" value="EFh"/>
    <property type="match status" value="4"/>
</dbReference>
<feature type="domain" description="EF-hand" evidence="3">
    <location>
        <begin position="85"/>
        <end position="120"/>
    </location>
</feature>
<dbReference type="InterPro" id="IPR018247">
    <property type="entry name" value="EF_Hand_1_Ca_BS"/>
</dbReference>
<feature type="domain" description="EF-hand" evidence="3">
    <location>
        <begin position="47"/>
        <end position="82"/>
    </location>
</feature>
<dbReference type="CDD" id="cd00051">
    <property type="entry name" value="EFh"/>
    <property type="match status" value="1"/>
</dbReference>
<evidence type="ECO:0000313" key="5">
    <source>
        <dbReference type="Proteomes" id="UP001164746"/>
    </source>
</evidence>